<name>A0ABY8W6S0_9ACTN</name>
<proteinExistence type="inferred from homology"/>
<dbReference type="InterPro" id="IPR051907">
    <property type="entry name" value="DoxX-like_oxidoreductase"/>
</dbReference>
<dbReference type="Pfam" id="PF07681">
    <property type="entry name" value="DoxX"/>
    <property type="match status" value="1"/>
</dbReference>
<evidence type="ECO:0000313" key="8">
    <source>
        <dbReference type="EMBL" id="WIM92851.1"/>
    </source>
</evidence>
<evidence type="ECO:0000313" key="9">
    <source>
        <dbReference type="Proteomes" id="UP001240150"/>
    </source>
</evidence>
<accession>A0ABY8W6S0</accession>
<keyword evidence="9" id="KW-1185">Reference proteome</keyword>
<dbReference type="PANTHER" id="PTHR33452">
    <property type="entry name" value="OXIDOREDUCTASE CATD-RELATED"/>
    <property type="match status" value="1"/>
</dbReference>
<evidence type="ECO:0000256" key="7">
    <source>
        <dbReference type="SAM" id="Phobius"/>
    </source>
</evidence>
<evidence type="ECO:0000256" key="4">
    <source>
        <dbReference type="ARBA" id="ARBA00022692"/>
    </source>
</evidence>
<evidence type="ECO:0000256" key="5">
    <source>
        <dbReference type="ARBA" id="ARBA00022989"/>
    </source>
</evidence>
<feature type="transmembrane region" description="Helical" evidence="7">
    <location>
        <begin position="56"/>
        <end position="84"/>
    </location>
</feature>
<gene>
    <name evidence="8" type="ORF">ACTOB_004809</name>
</gene>
<organism evidence="8 9">
    <name type="scientific">Actinoplanes oblitus</name>
    <dbReference type="NCBI Taxonomy" id="3040509"/>
    <lineage>
        <taxon>Bacteria</taxon>
        <taxon>Bacillati</taxon>
        <taxon>Actinomycetota</taxon>
        <taxon>Actinomycetes</taxon>
        <taxon>Micromonosporales</taxon>
        <taxon>Micromonosporaceae</taxon>
        <taxon>Actinoplanes</taxon>
    </lineage>
</organism>
<keyword evidence="3" id="KW-1003">Cell membrane</keyword>
<feature type="transmembrane region" description="Helical" evidence="7">
    <location>
        <begin position="12"/>
        <end position="35"/>
    </location>
</feature>
<evidence type="ECO:0000256" key="3">
    <source>
        <dbReference type="ARBA" id="ARBA00022475"/>
    </source>
</evidence>
<dbReference type="Proteomes" id="UP001240150">
    <property type="component" value="Chromosome"/>
</dbReference>
<dbReference type="PANTHER" id="PTHR33452:SF4">
    <property type="entry name" value="BLL4328 PROTEIN"/>
    <property type="match status" value="1"/>
</dbReference>
<protein>
    <submittedName>
        <fullName evidence="8">DoxX family protein</fullName>
    </submittedName>
</protein>
<sequence>MRGNPLGEAVWALFRGVIGLLFALHGAATVFGVFGGNRGSGHAVPMGSWPGWYAGVIQLVCGLLVLVGLLTVPAAILASGSMAYAYFTVHQSHGLLPMENGGDAAALFCWSFLAIAVVGAGRWSVDALRRPRTPAPALEAADA</sequence>
<dbReference type="InterPro" id="IPR032808">
    <property type="entry name" value="DoxX"/>
</dbReference>
<evidence type="ECO:0000256" key="6">
    <source>
        <dbReference type="ARBA" id="ARBA00023136"/>
    </source>
</evidence>
<comment type="subcellular location">
    <subcellularLocation>
        <location evidence="1">Cell membrane</location>
        <topology evidence="1">Multi-pass membrane protein</topology>
    </subcellularLocation>
</comment>
<evidence type="ECO:0000256" key="1">
    <source>
        <dbReference type="ARBA" id="ARBA00004651"/>
    </source>
</evidence>
<dbReference type="EMBL" id="CP126980">
    <property type="protein sequence ID" value="WIM92851.1"/>
    <property type="molecule type" value="Genomic_DNA"/>
</dbReference>
<keyword evidence="4 7" id="KW-0812">Transmembrane</keyword>
<evidence type="ECO:0000256" key="2">
    <source>
        <dbReference type="ARBA" id="ARBA00006679"/>
    </source>
</evidence>
<dbReference type="RefSeq" id="WP_284914058.1">
    <property type="nucleotide sequence ID" value="NZ_CP126980.1"/>
</dbReference>
<keyword evidence="6 7" id="KW-0472">Membrane</keyword>
<comment type="similarity">
    <text evidence="2">Belongs to the DoxX family.</text>
</comment>
<reference evidence="8 9" key="1">
    <citation type="submission" date="2023-06" db="EMBL/GenBank/DDBJ databases">
        <authorList>
            <person name="Yushchuk O."/>
            <person name="Binda E."/>
            <person name="Ruckert-Reed C."/>
            <person name="Fedorenko V."/>
            <person name="Kalinowski J."/>
            <person name="Marinelli F."/>
        </authorList>
    </citation>
    <scope>NUCLEOTIDE SEQUENCE [LARGE SCALE GENOMIC DNA]</scope>
    <source>
        <strain evidence="8 9">NRRL 3884</strain>
    </source>
</reference>
<keyword evidence="5 7" id="KW-1133">Transmembrane helix</keyword>